<reference evidence="2" key="5">
    <citation type="journal article" date="2021" name="G3 (Bethesda)">
        <title>Aegilops tauschii genome assembly Aet v5.0 features greater sequence contiguity and improved annotation.</title>
        <authorList>
            <person name="Wang L."/>
            <person name="Zhu T."/>
            <person name="Rodriguez J.C."/>
            <person name="Deal K.R."/>
            <person name="Dubcovsky J."/>
            <person name="McGuire P.E."/>
            <person name="Lux T."/>
            <person name="Spannagl M."/>
            <person name="Mayer K.F.X."/>
            <person name="Baldrich P."/>
            <person name="Meyers B.C."/>
            <person name="Huo N."/>
            <person name="Gu Y.Q."/>
            <person name="Zhou H."/>
            <person name="Devos K.M."/>
            <person name="Bennetzen J.L."/>
            <person name="Unver T."/>
            <person name="Budak H."/>
            <person name="Gulick P.J."/>
            <person name="Galiba G."/>
            <person name="Kalapos B."/>
            <person name="Nelson D.R."/>
            <person name="Li P."/>
            <person name="You F.M."/>
            <person name="Luo M.C."/>
            <person name="Dvorak J."/>
        </authorList>
    </citation>
    <scope>NUCLEOTIDE SEQUENCE [LARGE SCALE GENOMIC DNA]</scope>
    <source>
        <strain evidence="2">cv. AL8/78</strain>
    </source>
</reference>
<name>A0A453GF96_AEGTS</name>
<dbReference type="PANTHER" id="PTHR33265:SF6">
    <property type="entry name" value="OS01G0930500 PROTEIN"/>
    <property type="match status" value="1"/>
</dbReference>
<accession>A0A453GF96</accession>
<evidence type="ECO:0000313" key="3">
    <source>
        <dbReference type="Proteomes" id="UP000015105"/>
    </source>
</evidence>
<reference evidence="3" key="1">
    <citation type="journal article" date="2014" name="Science">
        <title>Ancient hybridizations among the ancestral genomes of bread wheat.</title>
        <authorList>
            <consortium name="International Wheat Genome Sequencing Consortium,"/>
            <person name="Marcussen T."/>
            <person name="Sandve S.R."/>
            <person name="Heier L."/>
            <person name="Spannagl M."/>
            <person name="Pfeifer M."/>
            <person name="Jakobsen K.S."/>
            <person name="Wulff B.B."/>
            <person name="Steuernagel B."/>
            <person name="Mayer K.F."/>
            <person name="Olsen O.A."/>
        </authorList>
    </citation>
    <scope>NUCLEOTIDE SEQUENCE [LARGE SCALE GENOMIC DNA]</scope>
    <source>
        <strain evidence="3">cv. AL8/78</strain>
    </source>
</reference>
<reference evidence="3" key="2">
    <citation type="journal article" date="2017" name="Nat. Plants">
        <title>The Aegilops tauschii genome reveals multiple impacts of transposons.</title>
        <authorList>
            <person name="Zhao G."/>
            <person name="Zou C."/>
            <person name="Li K."/>
            <person name="Wang K."/>
            <person name="Li T."/>
            <person name="Gao L."/>
            <person name="Zhang X."/>
            <person name="Wang H."/>
            <person name="Yang Z."/>
            <person name="Liu X."/>
            <person name="Jiang W."/>
            <person name="Mao L."/>
            <person name="Kong X."/>
            <person name="Jiao Y."/>
            <person name="Jia J."/>
        </authorList>
    </citation>
    <scope>NUCLEOTIDE SEQUENCE [LARGE SCALE GENOMIC DNA]</scope>
    <source>
        <strain evidence="3">cv. AL8/78</strain>
    </source>
</reference>
<dbReference type="Gramene" id="AET3Gv20989700.1">
    <property type="protein sequence ID" value="AET3Gv20989700.1"/>
    <property type="gene ID" value="AET3Gv20989700"/>
</dbReference>
<dbReference type="InterPro" id="IPR008480">
    <property type="entry name" value="DUF761_pln"/>
</dbReference>
<proteinExistence type="predicted"/>
<sequence length="300" mass="33107">NSPDPDLFSPLPSWLSEASIPSSSLSTPVPIYTGTTTAAQLHIAIHRRRRRRPHTRTEQRVRDTATQTGLSRGERWYDDMDVHSAPVAARRMWGYLRAVFFMMRKGKRKLLLGAHLLMKRRNKAVARSVANLLSHHHHHGGRALRRREYEFSCGDSPDPGSFSMRRLAFPCLGADADEPGRLRADPATPPRHMIEYYANAAAASPAPSSPGALMMMHEESGLALGEECTPAGMSPLVPGAADGGFSVRVSNFSSDEVDADQLGGEAVDDEAEEFIARFYAQLRRQNQTGLLPYYLQEAAA</sequence>
<dbReference type="PANTHER" id="PTHR33265">
    <property type="entry name" value="AVR9/CF-9 RAPIDLY ELICITED PROTEIN-RELATED"/>
    <property type="match status" value="1"/>
</dbReference>
<dbReference type="Proteomes" id="UP000015105">
    <property type="component" value="Chromosome 3D"/>
</dbReference>
<keyword evidence="3" id="KW-1185">Reference proteome</keyword>
<evidence type="ECO:0000256" key="1">
    <source>
        <dbReference type="SAM" id="MobiDB-lite"/>
    </source>
</evidence>
<reference evidence="2" key="3">
    <citation type="journal article" date="2017" name="Nature">
        <title>Genome sequence of the progenitor of the wheat D genome Aegilops tauschii.</title>
        <authorList>
            <person name="Luo M.C."/>
            <person name="Gu Y.Q."/>
            <person name="Puiu D."/>
            <person name="Wang H."/>
            <person name="Twardziok S.O."/>
            <person name="Deal K.R."/>
            <person name="Huo N."/>
            <person name="Zhu T."/>
            <person name="Wang L."/>
            <person name="Wang Y."/>
            <person name="McGuire P.E."/>
            <person name="Liu S."/>
            <person name="Long H."/>
            <person name="Ramasamy R.K."/>
            <person name="Rodriguez J.C."/>
            <person name="Van S.L."/>
            <person name="Yuan L."/>
            <person name="Wang Z."/>
            <person name="Xia Z."/>
            <person name="Xiao L."/>
            <person name="Anderson O.D."/>
            <person name="Ouyang S."/>
            <person name="Liang Y."/>
            <person name="Zimin A.V."/>
            <person name="Pertea G."/>
            <person name="Qi P."/>
            <person name="Bennetzen J.L."/>
            <person name="Dai X."/>
            <person name="Dawson M.W."/>
            <person name="Muller H.G."/>
            <person name="Kugler K."/>
            <person name="Rivarola-Duarte L."/>
            <person name="Spannagl M."/>
            <person name="Mayer K.F.X."/>
            <person name="Lu F.H."/>
            <person name="Bevan M.W."/>
            <person name="Leroy P."/>
            <person name="Li P."/>
            <person name="You F.M."/>
            <person name="Sun Q."/>
            <person name="Liu Z."/>
            <person name="Lyons E."/>
            <person name="Wicker T."/>
            <person name="Salzberg S.L."/>
            <person name="Devos K.M."/>
            <person name="Dvorak J."/>
        </authorList>
    </citation>
    <scope>NUCLEOTIDE SEQUENCE [LARGE SCALE GENOMIC DNA]</scope>
    <source>
        <strain evidence="2">cv. AL8/78</strain>
    </source>
</reference>
<dbReference type="AlphaFoldDB" id="A0A453GF96"/>
<dbReference type="STRING" id="200361.A0A453GF96"/>
<protein>
    <submittedName>
        <fullName evidence="2">Uncharacterized protein</fullName>
    </submittedName>
</protein>
<dbReference type="Pfam" id="PF05553">
    <property type="entry name" value="DUF761"/>
    <property type="match status" value="1"/>
</dbReference>
<organism evidence="2 3">
    <name type="scientific">Aegilops tauschii subsp. strangulata</name>
    <name type="common">Goatgrass</name>
    <dbReference type="NCBI Taxonomy" id="200361"/>
    <lineage>
        <taxon>Eukaryota</taxon>
        <taxon>Viridiplantae</taxon>
        <taxon>Streptophyta</taxon>
        <taxon>Embryophyta</taxon>
        <taxon>Tracheophyta</taxon>
        <taxon>Spermatophyta</taxon>
        <taxon>Magnoliopsida</taxon>
        <taxon>Liliopsida</taxon>
        <taxon>Poales</taxon>
        <taxon>Poaceae</taxon>
        <taxon>BOP clade</taxon>
        <taxon>Pooideae</taxon>
        <taxon>Triticodae</taxon>
        <taxon>Triticeae</taxon>
        <taxon>Triticinae</taxon>
        <taxon>Aegilops</taxon>
    </lineage>
</organism>
<reference evidence="2" key="4">
    <citation type="submission" date="2019-03" db="UniProtKB">
        <authorList>
            <consortium name="EnsemblPlants"/>
        </authorList>
    </citation>
    <scope>IDENTIFICATION</scope>
</reference>
<evidence type="ECO:0000313" key="2">
    <source>
        <dbReference type="EnsemblPlants" id="AET3Gv20989700.1"/>
    </source>
</evidence>
<dbReference type="EnsemblPlants" id="AET3Gv20989700.1">
    <property type="protein sequence ID" value="AET3Gv20989700.1"/>
    <property type="gene ID" value="AET3Gv20989700"/>
</dbReference>
<feature type="region of interest" description="Disordered" evidence="1">
    <location>
        <begin position="48"/>
        <end position="69"/>
    </location>
</feature>